<name>A0ABT2HWZ8_9MICO</name>
<gene>
    <name evidence="8" type="ORF">M3D15_05775</name>
</gene>
<organism evidence="8 9">
    <name type="scientific">Pseudoclavibacter albus</name>
    <dbReference type="NCBI Taxonomy" id="272241"/>
    <lineage>
        <taxon>Bacteria</taxon>
        <taxon>Bacillati</taxon>
        <taxon>Actinomycetota</taxon>
        <taxon>Actinomycetes</taxon>
        <taxon>Micrococcales</taxon>
        <taxon>Microbacteriaceae</taxon>
        <taxon>Pseudoclavibacter</taxon>
    </lineage>
</organism>
<keyword evidence="9" id="KW-1185">Reference proteome</keyword>
<evidence type="ECO:0000313" key="8">
    <source>
        <dbReference type="EMBL" id="MCT2042843.1"/>
    </source>
</evidence>
<protein>
    <submittedName>
        <fullName evidence="8">Cytochrome P450</fullName>
    </submittedName>
</protein>
<dbReference type="Pfam" id="PF00067">
    <property type="entry name" value="p450"/>
    <property type="match status" value="1"/>
</dbReference>
<dbReference type="SUPFAM" id="SSF48264">
    <property type="entry name" value="Cytochrome P450"/>
    <property type="match status" value="1"/>
</dbReference>
<dbReference type="EMBL" id="JALXSQ010000018">
    <property type="protein sequence ID" value="MCT2042843.1"/>
    <property type="molecule type" value="Genomic_DNA"/>
</dbReference>
<keyword evidence="6" id="KW-0408">Iron</keyword>
<dbReference type="Gene3D" id="1.10.630.10">
    <property type="entry name" value="Cytochrome P450"/>
    <property type="match status" value="1"/>
</dbReference>
<keyword evidence="5" id="KW-0560">Oxidoreductase</keyword>
<evidence type="ECO:0000256" key="2">
    <source>
        <dbReference type="ARBA" id="ARBA00010617"/>
    </source>
</evidence>
<dbReference type="InterPro" id="IPR001128">
    <property type="entry name" value="Cyt_P450"/>
</dbReference>
<evidence type="ECO:0000256" key="4">
    <source>
        <dbReference type="ARBA" id="ARBA00022723"/>
    </source>
</evidence>
<comment type="cofactor">
    <cofactor evidence="1">
        <name>heme</name>
        <dbReference type="ChEBI" id="CHEBI:30413"/>
    </cofactor>
</comment>
<proteinExistence type="inferred from homology"/>
<dbReference type="InterPro" id="IPR002397">
    <property type="entry name" value="Cyt_P450_B"/>
</dbReference>
<comment type="caution">
    <text evidence="8">The sequence shown here is derived from an EMBL/GenBank/DDBJ whole genome shotgun (WGS) entry which is preliminary data.</text>
</comment>
<evidence type="ECO:0000256" key="5">
    <source>
        <dbReference type="ARBA" id="ARBA00023002"/>
    </source>
</evidence>
<dbReference type="Proteomes" id="UP001525379">
    <property type="component" value="Unassembled WGS sequence"/>
</dbReference>
<keyword evidence="4" id="KW-0479">Metal-binding</keyword>
<accession>A0ABT2HWZ8</accession>
<evidence type="ECO:0000256" key="3">
    <source>
        <dbReference type="ARBA" id="ARBA00022617"/>
    </source>
</evidence>
<evidence type="ECO:0000256" key="1">
    <source>
        <dbReference type="ARBA" id="ARBA00001971"/>
    </source>
</evidence>
<dbReference type="RefSeq" id="WP_260104203.1">
    <property type="nucleotide sequence ID" value="NZ_JALXSQ010000018.1"/>
</dbReference>
<sequence>MKLLGTDSVLVRGEEGIKLYYNEELIDRQGAMPGLIGEPLFGHGSVHSMDGEAHRRRKNTFVQAAYVDEQVERLTPYFEREWTRERDEWIAGGTRSAYDAAVGALGRGIQRWAGLPGTADAKTRFAARLAQIVDGFGAVVEPAYVLAWANRKWCDQHAAELIEAVRAGTLEAREGTALHAWAWHRELDGELLDARLAGIELQNILRPTIAVARFVAFAAKELEARPEWRARIAQESAERGGVLVGGPLAVAFAQEVRRTAPFVPMLPGLAKRDIEFAGETIPAGTRVFIDIQGTNHDPAAWDDAEAFNPERFLGHEDYEALTSFVPQGGGEVPTGHRCPGEKVAIAGLSAAITAMSDPRLAILPEGLEVNRRRFPTKPSSGGRLRSIAKQAGVGCPVEH</sequence>
<evidence type="ECO:0000256" key="7">
    <source>
        <dbReference type="ARBA" id="ARBA00023033"/>
    </source>
</evidence>
<dbReference type="PRINTS" id="PR00359">
    <property type="entry name" value="BP450"/>
</dbReference>
<dbReference type="InterPro" id="IPR036396">
    <property type="entry name" value="Cyt_P450_sf"/>
</dbReference>
<reference evidence="8 9" key="1">
    <citation type="submission" date="2022-04" db="EMBL/GenBank/DDBJ databases">
        <title>Human microbiome associated bacterial genomes.</title>
        <authorList>
            <person name="Sandstrom S."/>
            <person name="Salamzade R."/>
            <person name="Kalan L.R."/>
        </authorList>
    </citation>
    <scope>NUCLEOTIDE SEQUENCE [LARGE SCALE GENOMIC DNA]</scope>
    <source>
        <strain evidence="9">p3-SID1799</strain>
    </source>
</reference>
<evidence type="ECO:0000256" key="6">
    <source>
        <dbReference type="ARBA" id="ARBA00023004"/>
    </source>
</evidence>
<comment type="similarity">
    <text evidence="2">Belongs to the cytochrome P450 family.</text>
</comment>
<dbReference type="PANTHER" id="PTHR24286">
    <property type="entry name" value="CYTOCHROME P450 26"/>
    <property type="match status" value="1"/>
</dbReference>
<keyword evidence="7" id="KW-0503">Monooxygenase</keyword>
<keyword evidence="3" id="KW-0349">Heme</keyword>
<dbReference type="PANTHER" id="PTHR24286:SF24">
    <property type="entry name" value="LANOSTEROL 14-ALPHA DEMETHYLASE"/>
    <property type="match status" value="1"/>
</dbReference>
<evidence type="ECO:0000313" key="9">
    <source>
        <dbReference type="Proteomes" id="UP001525379"/>
    </source>
</evidence>